<evidence type="ECO:0000313" key="3">
    <source>
        <dbReference type="Proteomes" id="UP001429357"/>
    </source>
</evidence>
<protein>
    <recommendedName>
        <fullName evidence="1">Thoeris protein ThsB TIR-like domain-containing protein</fullName>
    </recommendedName>
</protein>
<feature type="domain" description="Thoeris protein ThsB TIR-like" evidence="1">
    <location>
        <begin position="6"/>
        <end position="105"/>
    </location>
</feature>
<sequence length="214" mass="24682">MGHKCFISFKSQDMEYKKYIQEELEVDMIDKSLNEPINSEDEEYIMHVIRRDYLKDSTVTIHLIGTNSSENSWLNQNYIKRELQGSLYNSSTNTKNGILGVVLPDAVDSIYKGFHDCSVCGGSHNTVNINDDTVVKEFSYNYYIPKSNGCAWGEDDRYCVLVKWSDFIQQPNKYINQAFDNRVGDERLIPSPTSHTTVRTVPYTAVQFYMTCFV</sequence>
<dbReference type="Proteomes" id="UP001429357">
    <property type="component" value="Unassembled WGS sequence"/>
</dbReference>
<dbReference type="RefSeq" id="WP_347301080.1">
    <property type="nucleotide sequence ID" value="NZ_MAEI02000001.1"/>
</dbReference>
<name>A0ABV0F3B4_9ENTE</name>
<reference evidence="2 3" key="2">
    <citation type="submission" date="2024-02" db="EMBL/GenBank/DDBJ databases">
        <title>The Genome Sequence of Enterococcus diestrammenae JM9A.</title>
        <authorList>
            <person name="Earl A."/>
            <person name="Manson A."/>
            <person name="Gilmore M."/>
            <person name="Sanders J."/>
            <person name="Shea T."/>
            <person name="Howe W."/>
            <person name="Livny J."/>
            <person name="Cuomo C."/>
            <person name="Neafsey D."/>
            <person name="Birren B."/>
        </authorList>
    </citation>
    <scope>NUCLEOTIDE SEQUENCE [LARGE SCALE GENOMIC DNA]</scope>
    <source>
        <strain evidence="2 3">JM9A</strain>
    </source>
</reference>
<accession>A0ABV0F3B4</accession>
<evidence type="ECO:0000259" key="1">
    <source>
        <dbReference type="Pfam" id="PF08937"/>
    </source>
</evidence>
<proteinExistence type="predicted"/>
<keyword evidence="3" id="KW-1185">Reference proteome</keyword>
<dbReference type="Pfam" id="PF08937">
    <property type="entry name" value="ThsB_TIR"/>
    <property type="match status" value="1"/>
</dbReference>
<dbReference type="EMBL" id="MAEI02000001">
    <property type="protein sequence ID" value="MEO1782548.1"/>
    <property type="molecule type" value="Genomic_DNA"/>
</dbReference>
<dbReference type="InterPro" id="IPR015032">
    <property type="entry name" value="ThsB__TIR-like_domain"/>
</dbReference>
<comment type="caution">
    <text evidence="2">The sequence shown here is derived from an EMBL/GenBank/DDBJ whole genome shotgun (WGS) entry which is preliminary data.</text>
</comment>
<evidence type="ECO:0000313" key="2">
    <source>
        <dbReference type="EMBL" id="MEO1782548.1"/>
    </source>
</evidence>
<reference evidence="3" key="1">
    <citation type="submission" date="2016-06" db="EMBL/GenBank/DDBJ databases">
        <title>Four novel species of enterococci isolated from chicken manure.</title>
        <authorList>
            <person name="Van Tyne D."/>
        </authorList>
    </citation>
    <scope>NUCLEOTIDE SEQUENCE [LARGE SCALE GENOMIC DNA]</scope>
    <source>
        <strain evidence="3">JM9A</strain>
    </source>
</reference>
<gene>
    <name evidence="2" type="ORF">BAU18_002160</name>
</gene>
<organism evidence="2 3">
    <name type="scientific">Enterococcus diestrammenae</name>
    <dbReference type="NCBI Taxonomy" id="1155073"/>
    <lineage>
        <taxon>Bacteria</taxon>
        <taxon>Bacillati</taxon>
        <taxon>Bacillota</taxon>
        <taxon>Bacilli</taxon>
        <taxon>Lactobacillales</taxon>
        <taxon>Enterococcaceae</taxon>
        <taxon>Enterococcus</taxon>
    </lineage>
</organism>